<sequence>MAALSCRDPRVAERDGGLPPIGILICRDVRTRSRRQRCRRQRVRAVGHAVAGLALVAPCCAMDHQGQLRRAALALGIPDDEVSRFIQHLRLSIRLSGGSSGVPVGQFGGLPRLPVGMDWPSDGVSPLPFIFSVDCAALPRVDGFGLPTDGSLLFFLDHEQAAATGERRYGRVVYVPTGTDTEVAAGSTDHAFVDKQYDVGATLRAEFPDWFGADDEDEEDEDEDDLSPFQQQLARDLERDLPHLDELCALANDLWPPDNGYASAYLGGYADEEVIKSIAEQTLAWREKIGEIVIPVAKWYSHVEKETHRLTREWVSLARFPVDNELYYRSDGSFVIRHDDLVAGRLDEALPVAELIP</sequence>
<evidence type="ECO:0000313" key="1">
    <source>
        <dbReference type="EMBL" id="WNM39450.1"/>
    </source>
</evidence>
<dbReference type="Gene3D" id="2.30.320.10">
    <property type="entry name" value="YwqG-like"/>
    <property type="match status" value="1"/>
</dbReference>
<dbReference type="EMBL" id="CP134876">
    <property type="protein sequence ID" value="WNM39450.1"/>
    <property type="molecule type" value="Genomic_DNA"/>
</dbReference>
<keyword evidence="2" id="KW-1185">Reference proteome</keyword>
<accession>A0ABY9ZXZ7</accession>
<gene>
    <name evidence="1" type="ORF">RMN56_30810</name>
</gene>
<dbReference type="RefSeq" id="WP_313721380.1">
    <property type="nucleotide sequence ID" value="NZ_CP134876.1"/>
</dbReference>
<evidence type="ECO:0000313" key="2">
    <source>
        <dbReference type="Proteomes" id="UP001303001"/>
    </source>
</evidence>
<organism evidence="1 2">
    <name type="scientific">Micromonospora halotolerans</name>
    <dbReference type="NCBI Taxonomy" id="709879"/>
    <lineage>
        <taxon>Bacteria</taxon>
        <taxon>Bacillati</taxon>
        <taxon>Actinomycetota</taxon>
        <taxon>Actinomycetes</taxon>
        <taxon>Micromonosporales</taxon>
        <taxon>Micromonosporaceae</taxon>
        <taxon>Micromonospora</taxon>
    </lineage>
</organism>
<reference evidence="1 2" key="1">
    <citation type="submission" date="2023-09" db="EMBL/GenBank/DDBJ databases">
        <title>Micromonospora halotolerans DSM 45598 genome sequence.</title>
        <authorList>
            <person name="Mo P."/>
        </authorList>
    </citation>
    <scope>NUCLEOTIDE SEQUENCE [LARGE SCALE GENOMIC DNA]</scope>
    <source>
        <strain evidence="1 2">DSM 45598</strain>
    </source>
</reference>
<name>A0ABY9ZXZ7_9ACTN</name>
<dbReference type="Pfam" id="PF09234">
    <property type="entry name" value="DUF1963"/>
    <property type="match status" value="1"/>
</dbReference>
<proteinExistence type="predicted"/>
<dbReference type="InterPro" id="IPR035948">
    <property type="entry name" value="YwqG-like_sf"/>
</dbReference>
<dbReference type="InterPro" id="IPR015315">
    <property type="entry name" value="DUF1963"/>
</dbReference>
<protein>
    <submittedName>
        <fullName evidence="1">DUF1963 domain-containing protein</fullName>
    </submittedName>
</protein>
<dbReference type="SUPFAM" id="SSF103032">
    <property type="entry name" value="Hypothetical protein YwqG"/>
    <property type="match status" value="1"/>
</dbReference>
<dbReference type="Proteomes" id="UP001303001">
    <property type="component" value="Chromosome"/>
</dbReference>